<feature type="compositionally biased region" description="Low complexity" evidence="1">
    <location>
        <begin position="30"/>
        <end position="43"/>
    </location>
</feature>
<evidence type="ECO:0000313" key="3">
    <source>
        <dbReference type="Proteomes" id="UP000642673"/>
    </source>
</evidence>
<feature type="region of interest" description="Disordered" evidence="1">
    <location>
        <begin position="29"/>
        <end position="98"/>
    </location>
</feature>
<name>A0ABQ3F1T6_9ACTN</name>
<evidence type="ECO:0000313" key="2">
    <source>
        <dbReference type="EMBL" id="GHB71163.1"/>
    </source>
</evidence>
<accession>A0ABQ3F1T6</accession>
<comment type="caution">
    <text evidence="2">The sequence shown here is derived from an EMBL/GenBank/DDBJ whole genome shotgun (WGS) entry which is preliminary data.</text>
</comment>
<organism evidence="2 3">
    <name type="scientific">Streptomyces cirratus</name>
    <dbReference type="NCBI Taxonomy" id="68187"/>
    <lineage>
        <taxon>Bacteria</taxon>
        <taxon>Bacillati</taxon>
        <taxon>Actinomycetota</taxon>
        <taxon>Actinomycetes</taxon>
        <taxon>Kitasatosporales</taxon>
        <taxon>Streptomycetaceae</taxon>
        <taxon>Streptomyces</taxon>
    </lineage>
</organism>
<dbReference type="Proteomes" id="UP000642673">
    <property type="component" value="Unassembled WGS sequence"/>
</dbReference>
<proteinExistence type="predicted"/>
<keyword evidence="3" id="KW-1185">Reference proteome</keyword>
<dbReference type="EMBL" id="BMVP01000010">
    <property type="protein sequence ID" value="GHB71163.1"/>
    <property type="molecule type" value="Genomic_DNA"/>
</dbReference>
<protein>
    <submittedName>
        <fullName evidence="2">Uncharacterized protein</fullName>
    </submittedName>
</protein>
<gene>
    <name evidence="2" type="ORF">GCM10010347_46740</name>
</gene>
<sequence length="98" mass="10149">MYRAAAFAPSPPLRTPFLTAFIRRVPDVRGPSSAASADGTAGAVSEGTAESPEVAVPVSGPVSTRVSAGSPDFRKRRFRKGDDPFTAGASQSQSRQIG</sequence>
<evidence type="ECO:0000256" key="1">
    <source>
        <dbReference type="SAM" id="MobiDB-lite"/>
    </source>
</evidence>
<feature type="compositionally biased region" description="Polar residues" evidence="1">
    <location>
        <begin position="88"/>
        <end position="98"/>
    </location>
</feature>
<reference evidence="3" key="1">
    <citation type="journal article" date="2019" name="Int. J. Syst. Evol. Microbiol.">
        <title>The Global Catalogue of Microorganisms (GCM) 10K type strain sequencing project: providing services to taxonomists for standard genome sequencing and annotation.</title>
        <authorList>
            <consortium name="The Broad Institute Genomics Platform"/>
            <consortium name="The Broad Institute Genome Sequencing Center for Infectious Disease"/>
            <person name="Wu L."/>
            <person name="Ma J."/>
        </authorList>
    </citation>
    <scope>NUCLEOTIDE SEQUENCE [LARGE SCALE GENOMIC DNA]</scope>
    <source>
        <strain evidence="3">JCM 4738</strain>
    </source>
</reference>